<feature type="compositionally biased region" description="Low complexity" evidence="1">
    <location>
        <begin position="121"/>
        <end position="156"/>
    </location>
</feature>
<organism evidence="2 3">
    <name type="scientific">Armillaria gallica</name>
    <name type="common">Bulbous honey fungus</name>
    <name type="synonym">Armillaria bulbosa</name>
    <dbReference type="NCBI Taxonomy" id="47427"/>
    <lineage>
        <taxon>Eukaryota</taxon>
        <taxon>Fungi</taxon>
        <taxon>Dikarya</taxon>
        <taxon>Basidiomycota</taxon>
        <taxon>Agaricomycotina</taxon>
        <taxon>Agaricomycetes</taxon>
        <taxon>Agaricomycetidae</taxon>
        <taxon>Agaricales</taxon>
        <taxon>Marasmiineae</taxon>
        <taxon>Physalacriaceae</taxon>
        <taxon>Armillaria</taxon>
    </lineage>
</organism>
<proteinExistence type="predicted"/>
<reference evidence="3" key="1">
    <citation type="journal article" date="2017" name="Nat. Ecol. Evol.">
        <title>Genome expansion and lineage-specific genetic innovations in the forest pathogenic fungi Armillaria.</title>
        <authorList>
            <person name="Sipos G."/>
            <person name="Prasanna A.N."/>
            <person name="Walter M.C."/>
            <person name="O'Connor E."/>
            <person name="Balint B."/>
            <person name="Krizsan K."/>
            <person name="Kiss B."/>
            <person name="Hess J."/>
            <person name="Varga T."/>
            <person name="Slot J."/>
            <person name="Riley R."/>
            <person name="Boka B."/>
            <person name="Rigling D."/>
            <person name="Barry K."/>
            <person name="Lee J."/>
            <person name="Mihaltcheva S."/>
            <person name="LaButti K."/>
            <person name="Lipzen A."/>
            <person name="Waldron R."/>
            <person name="Moloney N.M."/>
            <person name="Sperisen C."/>
            <person name="Kredics L."/>
            <person name="Vagvoelgyi C."/>
            <person name="Patrignani A."/>
            <person name="Fitzpatrick D."/>
            <person name="Nagy I."/>
            <person name="Doyle S."/>
            <person name="Anderson J.B."/>
            <person name="Grigoriev I.V."/>
            <person name="Gueldener U."/>
            <person name="Muensterkoetter M."/>
            <person name="Nagy L.G."/>
        </authorList>
    </citation>
    <scope>NUCLEOTIDE SEQUENCE [LARGE SCALE GENOMIC DNA]</scope>
    <source>
        <strain evidence="3">Ar21-2</strain>
    </source>
</reference>
<dbReference type="EMBL" id="KZ293652">
    <property type="protein sequence ID" value="PBK95194.1"/>
    <property type="molecule type" value="Genomic_DNA"/>
</dbReference>
<gene>
    <name evidence="2" type="ORF">ARMGADRAFT_1028589</name>
</gene>
<protein>
    <submittedName>
        <fullName evidence="2">Uncharacterized protein</fullName>
    </submittedName>
</protein>
<dbReference type="InParanoid" id="A0A2H3DMW1"/>
<sequence>MSSRRMYSALVGPSAHNSPGMMCMRINNNPPVSRSQSVSVTSELTVSLSELEEQSVSGMASIVLTDSDEELEAFSDAEAFSRRGHAGYHVPPFSPPPRHERKPPSYSYRYGCSTVNHSHGSLSPTSPHSAPASSHHSSTMASSHRSSKASSSHSLPVNAPLSSDRLTRPGIREAVPAILGEPPRVAPSCKQKFYVVTNGRTMGVFTHWYAQFLEDGIDINDAASPTLEDVLERWNECWMNDKVGSKNESGCKGHGGAKGKGQEAVPTFYYIIVKGKVPHVVSSLDNAIADAGTHPYREVFVVRDEFTALKFLADKLHDDEVLWAEF</sequence>
<evidence type="ECO:0000256" key="1">
    <source>
        <dbReference type="SAM" id="MobiDB-lite"/>
    </source>
</evidence>
<evidence type="ECO:0000313" key="2">
    <source>
        <dbReference type="EMBL" id="PBK95194.1"/>
    </source>
</evidence>
<keyword evidence="3" id="KW-1185">Reference proteome</keyword>
<dbReference type="Proteomes" id="UP000217790">
    <property type="component" value="Unassembled WGS sequence"/>
</dbReference>
<accession>A0A2H3DMW1</accession>
<evidence type="ECO:0000313" key="3">
    <source>
        <dbReference type="Proteomes" id="UP000217790"/>
    </source>
</evidence>
<feature type="region of interest" description="Disordered" evidence="1">
    <location>
        <begin position="86"/>
        <end position="168"/>
    </location>
</feature>
<dbReference type="AlphaFoldDB" id="A0A2H3DMW1"/>
<name>A0A2H3DMW1_ARMGA</name>